<dbReference type="PANTHER" id="PTHR30246">
    <property type="entry name" value="2-KETO-3-DEOXY-6-PHOSPHOGLUCONATE ALDOLASE"/>
    <property type="match status" value="1"/>
</dbReference>
<dbReference type="InterPro" id="IPR013785">
    <property type="entry name" value="Aldolase_TIM"/>
</dbReference>
<dbReference type="Proteomes" id="UP000033935">
    <property type="component" value="Unassembled WGS sequence"/>
</dbReference>
<comment type="subunit">
    <text evidence="3">Homotrimer.</text>
</comment>
<evidence type="ECO:0000256" key="4">
    <source>
        <dbReference type="ARBA" id="ARBA00023239"/>
    </source>
</evidence>
<keyword evidence="4" id="KW-0456">Lyase</keyword>
<comment type="pathway">
    <text evidence="1">Carbohydrate acid metabolism.</text>
</comment>
<evidence type="ECO:0000256" key="1">
    <source>
        <dbReference type="ARBA" id="ARBA00004761"/>
    </source>
</evidence>
<comment type="similarity">
    <text evidence="2">Belongs to the KHG/KDPG aldolase family.</text>
</comment>
<comment type="caution">
    <text evidence="6">The sequence shown here is derived from an EMBL/GenBank/DDBJ whole genome shotgun (WGS) entry which is preliminary data.</text>
</comment>
<dbReference type="InterPro" id="IPR000887">
    <property type="entry name" value="Aldlse_KDPG_KHG"/>
</dbReference>
<dbReference type="NCBIfam" id="NF006600">
    <property type="entry name" value="PRK09140.1"/>
    <property type="match status" value="1"/>
</dbReference>
<keyword evidence="5" id="KW-0119">Carbohydrate metabolism</keyword>
<accession>A0A0G0QNT9</accession>
<protein>
    <submittedName>
        <fullName evidence="6">2-keto-3-deoxy-phosphogluconate aldolase</fullName>
    </submittedName>
</protein>
<dbReference type="PANTHER" id="PTHR30246:SF1">
    <property type="entry name" value="2-DEHYDRO-3-DEOXY-6-PHOSPHOGALACTONATE ALDOLASE-RELATED"/>
    <property type="match status" value="1"/>
</dbReference>
<evidence type="ECO:0000256" key="3">
    <source>
        <dbReference type="ARBA" id="ARBA00011233"/>
    </source>
</evidence>
<dbReference type="CDD" id="cd00452">
    <property type="entry name" value="KDPG_aldolase"/>
    <property type="match status" value="1"/>
</dbReference>
<dbReference type="AlphaFoldDB" id="A0A0G0QNT9"/>
<proteinExistence type="inferred from homology"/>
<name>A0A0G0QNT9_9BACT</name>
<dbReference type="GO" id="GO:0016829">
    <property type="term" value="F:lyase activity"/>
    <property type="evidence" value="ECO:0007669"/>
    <property type="project" value="UniProtKB-KW"/>
</dbReference>
<reference evidence="6 7" key="1">
    <citation type="journal article" date="2015" name="Nature">
        <title>rRNA introns, odd ribosomes, and small enigmatic genomes across a large radiation of phyla.</title>
        <authorList>
            <person name="Brown C.T."/>
            <person name="Hug L.A."/>
            <person name="Thomas B.C."/>
            <person name="Sharon I."/>
            <person name="Castelle C.J."/>
            <person name="Singh A."/>
            <person name="Wilkins M.J."/>
            <person name="Williams K.H."/>
            <person name="Banfield J.F."/>
        </authorList>
    </citation>
    <scope>NUCLEOTIDE SEQUENCE [LARGE SCALE GENOMIC DNA]</scope>
</reference>
<dbReference type="Gene3D" id="3.20.20.70">
    <property type="entry name" value="Aldolase class I"/>
    <property type="match status" value="1"/>
</dbReference>
<dbReference type="Pfam" id="PF01081">
    <property type="entry name" value="Aldolase"/>
    <property type="match status" value="1"/>
</dbReference>
<sequence length="208" mass="21631">MKNISLEKFSKITTETKIIAILRGILPQDVKNVCEILIENGICLIEITLNSPDAFKSIGIAVDAVGKNAVIGAGTVLTVADVVNVAKAEGQFIISPNINVSVIKKSKELGLISIPGFLTPSEAFTAVEAGADMLKCFPAGTMGVSYLKDLKAVLKTPIVATGGIGDANIKGFLSIATGVGIGSALFKPGKTYEAIRADASQIVKNIKT</sequence>
<organism evidence="6 7">
    <name type="scientific">Candidatus Uhrbacteria bacterium GW2011_GWF2_39_13</name>
    <dbReference type="NCBI Taxonomy" id="1618995"/>
    <lineage>
        <taxon>Bacteria</taxon>
        <taxon>Candidatus Uhriibacteriota</taxon>
    </lineage>
</organism>
<gene>
    <name evidence="6" type="ORF">UT30_C0031G0003</name>
</gene>
<dbReference type="EMBL" id="LBWG01000031">
    <property type="protein sequence ID" value="KKR03357.1"/>
    <property type="molecule type" value="Genomic_DNA"/>
</dbReference>
<evidence type="ECO:0000256" key="2">
    <source>
        <dbReference type="ARBA" id="ARBA00006906"/>
    </source>
</evidence>
<evidence type="ECO:0000256" key="5">
    <source>
        <dbReference type="ARBA" id="ARBA00023277"/>
    </source>
</evidence>
<dbReference type="SUPFAM" id="SSF51569">
    <property type="entry name" value="Aldolase"/>
    <property type="match status" value="1"/>
</dbReference>
<evidence type="ECO:0000313" key="6">
    <source>
        <dbReference type="EMBL" id="KKR03357.1"/>
    </source>
</evidence>
<evidence type="ECO:0000313" key="7">
    <source>
        <dbReference type="Proteomes" id="UP000033935"/>
    </source>
</evidence>